<keyword evidence="3" id="KW-0564">Palmitate</keyword>
<comment type="caution">
    <text evidence="8">The sequence shown here is derived from an EMBL/GenBank/DDBJ whole genome shotgun (WGS) entry which is preliminary data.</text>
</comment>
<dbReference type="InterPro" id="IPR039565">
    <property type="entry name" value="BamD-like"/>
</dbReference>
<comment type="function">
    <text evidence="6">Part of the outer membrane protein assembly complex, which is involved in assembly and insertion of beta-barrel proteins into the outer membrane.</text>
</comment>
<comment type="subunit">
    <text evidence="6">Part of the Bam complex.</text>
</comment>
<comment type="subcellular location">
    <subcellularLocation>
        <location evidence="6">Cell outer membrane</location>
    </subcellularLocation>
</comment>
<evidence type="ECO:0000256" key="1">
    <source>
        <dbReference type="ARBA" id="ARBA00022729"/>
    </source>
</evidence>
<gene>
    <name evidence="6" type="primary">bamD</name>
    <name evidence="8" type="ORF">K2U94_14500</name>
</gene>
<dbReference type="Pfam" id="PF13525">
    <property type="entry name" value="YfiO"/>
    <property type="match status" value="1"/>
</dbReference>
<reference evidence="8" key="1">
    <citation type="journal article" date="2022" name="ISME J.">
        <title>Identification of active gaseous-alkane degraders at natural gas seeps.</title>
        <authorList>
            <person name="Farhan Ul Haque M."/>
            <person name="Hernandez M."/>
            <person name="Crombie A.T."/>
            <person name="Murrell J.C."/>
        </authorList>
    </citation>
    <scope>NUCLEOTIDE SEQUENCE</scope>
    <source>
        <strain evidence="8">PC2</strain>
    </source>
</reference>
<keyword evidence="5" id="KW-0449">Lipoprotein</keyword>
<keyword evidence="4 6" id="KW-0998">Cell outer membrane</keyword>
<evidence type="ECO:0000256" key="4">
    <source>
        <dbReference type="ARBA" id="ARBA00023237"/>
    </source>
</evidence>
<dbReference type="EMBL" id="JAIVFP010000001">
    <property type="protein sequence ID" value="MCI4683953.1"/>
    <property type="molecule type" value="Genomic_DNA"/>
</dbReference>
<keyword evidence="2 6" id="KW-0472">Membrane</keyword>
<evidence type="ECO:0000256" key="2">
    <source>
        <dbReference type="ARBA" id="ARBA00023136"/>
    </source>
</evidence>
<keyword evidence="9" id="KW-1185">Reference proteome</keyword>
<evidence type="ECO:0000313" key="8">
    <source>
        <dbReference type="EMBL" id="MCI4683953.1"/>
    </source>
</evidence>
<organism evidence="8 9">
    <name type="scientific">Candidatus Rhodoblastus alkanivorans</name>
    <dbReference type="NCBI Taxonomy" id="2954117"/>
    <lineage>
        <taxon>Bacteria</taxon>
        <taxon>Pseudomonadati</taxon>
        <taxon>Pseudomonadota</taxon>
        <taxon>Alphaproteobacteria</taxon>
        <taxon>Hyphomicrobiales</taxon>
        <taxon>Rhodoblastaceae</taxon>
        <taxon>Rhodoblastus</taxon>
    </lineage>
</organism>
<evidence type="ECO:0000256" key="3">
    <source>
        <dbReference type="ARBA" id="ARBA00023139"/>
    </source>
</evidence>
<comment type="similarity">
    <text evidence="6">Belongs to the BamD family.</text>
</comment>
<dbReference type="PANTHER" id="PTHR37423:SF1">
    <property type="entry name" value="OUTER MEMBRANE PROTEIN ASSEMBLY FACTOR BAMD"/>
    <property type="match status" value="1"/>
</dbReference>
<dbReference type="RefSeq" id="WP_243067870.1">
    <property type="nucleotide sequence ID" value="NZ_JAIVFK010000024.1"/>
</dbReference>
<dbReference type="Gene3D" id="1.25.40.10">
    <property type="entry name" value="Tetratricopeptide repeat domain"/>
    <property type="match status" value="1"/>
</dbReference>
<feature type="domain" description="Outer membrane lipoprotein BamD-like" evidence="7">
    <location>
        <begin position="54"/>
        <end position="248"/>
    </location>
</feature>
<accession>A0ABS9Z8C8</accession>
<dbReference type="InterPro" id="IPR017689">
    <property type="entry name" value="BamD"/>
</dbReference>
<dbReference type="SUPFAM" id="SSF48452">
    <property type="entry name" value="TPR-like"/>
    <property type="match status" value="1"/>
</dbReference>
<dbReference type="CDD" id="cd15830">
    <property type="entry name" value="BamD"/>
    <property type="match status" value="1"/>
</dbReference>
<dbReference type="Proteomes" id="UP001139104">
    <property type="component" value="Unassembled WGS sequence"/>
</dbReference>
<protein>
    <recommendedName>
        <fullName evidence="6">Outer membrane protein assembly factor BamD</fullName>
    </recommendedName>
</protein>
<dbReference type="InterPro" id="IPR011990">
    <property type="entry name" value="TPR-like_helical_dom_sf"/>
</dbReference>
<sequence length="293" mass="33294">MNHSNVTAIRTFRAVLLAGVALVGFSSAAFCFSLEDLNPFGKSKYEMKVDPVVPPDHLYNEGLAKIQDKDYEAAAKQFANLQKQYPFGEWARKGLVMEVYANYLGGKYIDASTGADRFNSLYPNAPDAPYVNYLAGQAMYGEMPDVERDQDRVVKAQKYYQTVVDKYPKSKYAQDAHLKIDICRDQLAGHELDVGRFYLKRENYTAAINRFREVLFKYQKTREAEEALERLTEAYLAMGITQEAETAAAILGANYPHSQWYKDAYERLQSNGLSPHEHQDSWISKAFKKVGLS</sequence>
<dbReference type="PANTHER" id="PTHR37423">
    <property type="entry name" value="SOLUBLE LYTIC MUREIN TRANSGLYCOSYLASE-RELATED"/>
    <property type="match status" value="1"/>
</dbReference>
<evidence type="ECO:0000256" key="6">
    <source>
        <dbReference type="HAMAP-Rule" id="MF_00922"/>
    </source>
</evidence>
<dbReference type="HAMAP" id="MF_00922">
    <property type="entry name" value="OM_assembly_BamD"/>
    <property type="match status" value="1"/>
</dbReference>
<evidence type="ECO:0000259" key="7">
    <source>
        <dbReference type="Pfam" id="PF13525"/>
    </source>
</evidence>
<keyword evidence="1 6" id="KW-0732">Signal</keyword>
<name>A0ABS9Z8C8_9HYPH</name>
<proteinExistence type="inferred from homology"/>
<dbReference type="NCBIfam" id="TIGR03302">
    <property type="entry name" value="OM_YfiO"/>
    <property type="match status" value="1"/>
</dbReference>
<evidence type="ECO:0000313" key="9">
    <source>
        <dbReference type="Proteomes" id="UP001139104"/>
    </source>
</evidence>
<evidence type="ECO:0000256" key="5">
    <source>
        <dbReference type="ARBA" id="ARBA00023288"/>
    </source>
</evidence>